<dbReference type="InterPro" id="IPR053043">
    <property type="entry name" value="Ras-cAMP_regulatory"/>
</dbReference>
<feature type="compositionally biased region" description="Low complexity" evidence="1">
    <location>
        <begin position="206"/>
        <end position="220"/>
    </location>
</feature>
<dbReference type="GO" id="GO:0000122">
    <property type="term" value="P:negative regulation of transcription by RNA polymerase II"/>
    <property type="evidence" value="ECO:0007669"/>
    <property type="project" value="TreeGrafter"/>
</dbReference>
<dbReference type="Proteomes" id="UP000281549">
    <property type="component" value="Unassembled WGS sequence"/>
</dbReference>
<gene>
    <name evidence="3" type="ORF">ROZALSC1DRAFT_28201</name>
</gene>
<feature type="region of interest" description="Disordered" evidence="1">
    <location>
        <begin position="196"/>
        <end position="220"/>
    </location>
</feature>
<sequence length="357" mass="40651">MACLRLQPVFIDLNKLSNSTSDEIKAMWTIITKAKDSIEYGHRLENLSWRLWYSSTIKGKSLTPSTSKSMLNIQDTIMSPKQVNDDRKVLKRKIPNRRDSLERIIHSFSHLLTEIQRAAEAKRNQELDAIILGVSTSESALAKKSRNAYVDLHHLAHTAPLQFIQEDYEKEMNERCSSLNENPITKGFIPVKIKKSYSHNKQDQNSSTSSQSRKATSKKSGSFNVHQYFIKKEKYRDRNKQNTLDSSDVKFMVSSVSSNSDSEYSCCDFDSNNEILNLDTEKSQPLSFDGCMPDCDNACCKQSLLSSILKNIDIVVDSPCSSELVKKVNSFDLKRNSSSISELVFPLQQMDSTFEIW</sequence>
<dbReference type="InterPro" id="IPR013860">
    <property type="entry name" value="AreA_GATA"/>
</dbReference>
<evidence type="ECO:0000256" key="1">
    <source>
        <dbReference type="SAM" id="MobiDB-lite"/>
    </source>
</evidence>
<name>A0A4P9YLE0_ROZAC</name>
<protein>
    <recommendedName>
        <fullName evidence="2">Nitrogen regulatory protein areA GATA-like domain-containing protein</fullName>
    </recommendedName>
</protein>
<feature type="domain" description="Nitrogen regulatory protein areA GATA-like" evidence="2">
    <location>
        <begin position="27"/>
        <end position="53"/>
    </location>
</feature>
<dbReference type="GO" id="GO:0005737">
    <property type="term" value="C:cytoplasm"/>
    <property type="evidence" value="ECO:0007669"/>
    <property type="project" value="TreeGrafter"/>
</dbReference>
<dbReference type="EMBL" id="ML005085">
    <property type="protein sequence ID" value="RKP20298.1"/>
    <property type="molecule type" value="Genomic_DNA"/>
</dbReference>
<dbReference type="AlphaFoldDB" id="A0A4P9YLE0"/>
<dbReference type="GO" id="GO:0031930">
    <property type="term" value="P:mitochondria-nucleus signaling pathway"/>
    <property type="evidence" value="ECO:0007669"/>
    <property type="project" value="TreeGrafter"/>
</dbReference>
<proteinExistence type="predicted"/>
<dbReference type="PANTHER" id="PTHR28014">
    <property type="entry name" value="NEGATIVE REGULATOR OF RAS-CAMP PATHWAY"/>
    <property type="match status" value="1"/>
</dbReference>
<evidence type="ECO:0000313" key="3">
    <source>
        <dbReference type="EMBL" id="RKP20298.1"/>
    </source>
</evidence>
<reference evidence="4" key="1">
    <citation type="journal article" date="2018" name="Nat. Microbiol.">
        <title>Leveraging single-cell genomics to expand the fungal tree of life.</title>
        <authorList>
            <person name="Ahrendt S.R."/>
            <person name="Quandt C.A."/>
            <person name="Ciobanu D."/>
            <person name="Clum A."/>
            <person name="Salamov A."/>
            <person name="Andreopoulos B."/>
            <person name="Cheng J.F."/>
            <person name="Woyke T."/>
            <person name="Pelin A."/>
            <person name="Henrissat B."/>
            <person name="Reynolds N.K."/>
            <person name="Benny G.L."/>
            <person name="Smith M.E."/>
            <person name="James T.Y."/>
            <person name="Grigoriev I.V."/>
        </authorList>
    </citation>
    <scope>NUCLEOTIDE SEQUENCE [LARGE SCALE GENOMIC DNA]</scope>
    <source>
        <strain evidence="4">CSF55</strain>
    </source>
</reference>
<evidence type="ECO:0000259" key="2">
    <source>
        <dbReference type="Pfam" id="PF08550"/>
    </source>
</evidence>
<organism evidence="3 4">
    <name type="scientific">Rozella allomycis (strain CSF55)</name>
    <dbReference type="NCBI Taxonomy" id="988480"/>
    <lineage>
        <taxon>Eukaryota</taxon>
        <taxon>Fungi</taxon>
        <taxon>Fungi incertae sedis</taxon>
        <taxon>Cryptomycota</taxon>
        <taxon>Cryptomycota incertae sedis</taxon>
        <taxon>Rozella</taxon>
    </lineage>
</organism>
<evidence type="ECO:0000313" key="4">
    <source>
        <dbReference type="Proteomes" id="UP000281549"/>
    </source>
</evidence>
<dbReference type="GO" id="GO:0006808">
    <property type="term" value="P:regulation of nitrogen utilization"/>
    <property type="evidence" value="ECO:0007669"/>
    <property type="project" value="TreeGrafter"/>
</dbReference>
<dbReference type="PANTHER" id="PTHR28014:SF1">
    <property type="entry name" value="NEGATIVE REGULATOR OF RAS-CAMP PATHWAY"/>
    <property type="match status" value="1"/>
</dbReference>
<dbReference type="Pfam" id="PF08550">
    <property type="entry name" value="GATA_AreA"/>
    <property type="match status" value="1"/>
</dbReference>
<accession>A0A4P9YLE0</accession>